<dbReference type="PRINTS" id="PR01045">
    <property type="entry name" value="TRNASYNTHGB"/>
</dbReference>
<keyword evidence="2 8" id="KW-0436">Ligase</keyword>
<dbReference type="EC" id="6.1.1.14" evidence="8"/>
<evidence type="ECO:0000256" key="1">
    <source>
        <dbReference type="ARBA" id="ARBA00008226"/>
    </source>
</evidence>
<evidence type="ECO:0000256" key="6">
    <source>
        <dbReference type="ARBA" id="ARBA00023146"/>
    </source>
</evidence>
<evidence type="ECO:0000256" key="8">
    <source>
        <dbReference type="HAMAP-Rule" id="MF_00255"/>
    </source>
</evidence>
<reference evidence="9 10" key="1">
    <citation type="submission" date="2024-03" db="EMBL/GenBank/DDBJ databases">
        <title>Mouse gut bacterial collection (mGBC) of GemPharmatech.</title>
        <authorList>
            <person name="He Y."/>
            <person name="Dong L."/>
            <person name="Wu D."/>
            <person name="Gao X."/>
            <person name="Lin Z."/>
        </authorList>
    </citation>
    <scope>NUCLEOTIDE SEQUENCE [LARGE SCALE GENOMIC DNA]</scope>
    <source>
        <strain evidence="9 10">20-218</strain>
    </source>
</reference>
<comment type="caution">
    <text evidence="9">The sequence shown here is derived from an EMBL/GenBank/DDBJ whole genome shotgun (WGS) entry which is preliminary data.</text>
</comment>
<evidence type="ECO:0000256" key="3">
    <source>
        <dbReference type="ARBA" id="ARBA00022741"/>
    </source>
</evidence>
<dbReference type="PROSITE" id="PS50861">
    <property type="entry name" value="AA_TRNA_LIGASE_II_GLYAB"/>
    <property type="match status" value="1"/>
</dbReference>
<keyword evidence="4 8" id="KW-0067">ATP-binding</keyword>
<dbReference type="PANTHER" id="PTHR30075:SF2">
    <property type="entry name" value="GLYCINE--TRNA LIGASE, CHLOROPLASTIC_MITOCHONDRIAL 2"/>
    <property type="match status" value="1"/>
</dbReference>
<dbReference type="SUPFAM" id="SSF109604">
    <property type="entry name" value="HD-domain/PDEase-like"/>
    <property type="match status" value="1"/>
</dbReference>
<dbReference type="InterPro" id="IPR015944">
    <property type="entry name" value="Gly-tRNA-synth_bsu"/>
</dbReference>
<gene>
    <name evidence="8 9" type="primary">glyS</name>
    <name evidence="9" type="ORF">AALM99_09315</name>
</gene>
<dbReference type="Pfam" id="PF02092">
    <property type="entry name" value="tRNA_synt_2f"/>
    <property type="match status" value="1"/>
</dbReference>
<evidence type="ECO:0000313" key="10">
    <source>
        <dbReference type="Proteomes" id="UP001565242"/>
    </source>
</evidence>
<dbReference type="PANTHER" id="PTHR30075">
    <property type="entry name" value="GLYCYL-TRNA SYNTHETASE"/>
    <property type="match status" value="1"/>
</dbReference>
<dbReference type="Proteomes" id="UP001565242">
    <property type="component" value="Unassembled WGS sequence"/>
</dbReference>
<sequence>MANYLLEIGLEEMPAHLVTPAINQLAERLSDFLNENRLNFDLIRKFSTPRRLAVLVEGLAESSEAMDEEVKGPSAKIAKDEEGNWSKAIQGFSRGQGLTPDDLVLKGDYYFANKHIAGVAAQEILAKVGAEVISKMQFKTYMKWGNNSFLFVRPIQWMVSLLDSEVVLFELLDVTAGNTTRGHRFLSNQEITIEKATDYAEVLKANFVMVDAGARKAEISKQIKEIAIENNWTVEFSDEKHVELLEEVNNLVEYPTAFVGSFDEKYLSVPEEVLVTSMRDNQRYFEVYTAEGKLAPHFISVRNGNAEGMENVILGNEKVLVARLEDAEFFWKEDQKLNITDLVKKLENVTFHAKIGSITEHMARTKKIAAHLADIAQLTETEKADVARAADIYKFDLLTGMVGEFDELQGVMGEKYALLAGENANVAAAIREHYMPVSAEGELPSTAVGSVLAAADKIDSILSFFSAGLIPSGSNDPYALRRAAQGLTRIIEKCNWHFNFTEFIATLDYANKEQVIDFLKGRVQKLLLDKKIRHDIVEATVAADTMDIASMMEVAPMLNDHKDDVQFKPDIENISRVVNLAKKAENTGTVVSELFENEVEQELYEVAELLKAQWFTLSAAEKYDLLVNKAVPAINNFFEKVMVMAEDEKVRSNRLALLSDLSSLTATMADFSLINTK</sequence>
<protein>
    <recommendedName>
        <fullName evidence="8">Glycine--tRNA ligase beta subunit</fullName>
        <ecNumber evidence="8">6.1.1.14</ecNumber>
    </recommendedName>
    <alternativeName>
        <fullName evidence="8">Glycyl-tRNA synthetase beta subunit</fullName>
        <shortName evidence="8">GlyRS</shortName>
    </alternativeName>
</protein>
<evidence type="ECO:0000256" key="2">
    <source>
        <dbReference type="ARBA" id="ARBA00022598"/>
    </source>
</evidence>
<evidence type="ECO:0000256" key="4">
    <source>
        <dbReference type="ARBA" id="ARBA00022840"/>
    </source>
</evidence>
<dbReference type="GO" id="GO:0004820">
    <property type="term" value="F:glycine-tRNA ligase activity"/>
    <property type="evidence" value="ECO:0007669"/>
    <property type="project" value="UniProtKB-EC"/>
</dbReference>
<proteinExistence type="inferred from homology"/>
<keyword evidence="3 8" id="KW-0547">Nucleotide-binding</keyword>
<dbReference type="HAMAP" id="MF_00255">
    <property type="entry name" value="Gly_tRNA_synth_beta"/>
    <property type="match status" value="1"/>
</dbReference>
<dbReference type="NCBIfam" id="TIGR00211">
    <property type="entry name" value="glyS"/>
    <property type="match status" value="1"/>
</dbReference>
<keyword evidence="10" id="KW-1185">Reference proteome</keyword>
<name>A0ABV4DBE4_9LACT</name>
<accession>A0ABV4DBE4</accession>
<evidence type="ECO:0000256" key="5">
    <source>
        <dbReference type="ARBA" id="ARBA00022917"/>
    </source>
</evidence>
<comment type="subcellular location">
    <subcellularLocation>
        <location evidence="8">Cytoplasm</location>
    </subcellularLocation>
</comment>
<evidence type="ECO:0000256" key="7">
    <source>
        <dbReference type="ARBA" id="ARBA00047937"/>
    </source>
</evidence>
<keyword evidence="6 8" id="KW-0030">Aminoacyl-tRNA synthetase</keyword>
<evidence type="ECO:0000313" key="9">
    <source>
        <dbReference type="EMBL" id="MEY8538639.1"/>
    </source>
</evidence>
<comment type="catalytic activity">
    <reaction evidence="7 8">
        <text>tRNA(Gly) + glycine + ATP = glycyl-tRNA(Gly) + AMP + diphosphate</text>
        <dbReference type="Rhea" id="RHEA:16013"/>
        <dbReference type="Rhea" id="RHEA-COMP:9664"/>
        <dbReference type="Rhea" id="RHEA-COMP:9683"/>
        <dbReference type="ChEBI" id="CHEBI:30616"/>
        <dbReference type="ChEBI" id="CHEBI:33019"/>
        <dbReference type="ChEBI" id="CHEBI:57305"/>
        <dbReference type="ChEBI" id="CHEBI:78442"/>
        <dbReference type="ChEBI" id="CHEBI:78522"/>
        <dbReference type="ChEBI" id="CHEBI:456215"/>
        <dbReference type="EC" id="6.1.1.14"/>
    </reaction>
</comment>
<dbReference type="RefSeq" id="WP_369918721.1">
    <property type="nucleotide sequence ID" value="NZ_JBCLSQ010000025.1"/>
</dbReference>
<organism evidence="9 10">
    <name type="scientific">Lactococcus muris</name>
    <dbReference type="NCBI Taxonomy" id="2941330"/>
    <lineage>
        <taxon>Bacteria</taxon>
        <taxon>Bacillati</taxon>
        <taxon>Bacillota</taxon>
        <taxon>Bacilli</taxon>
        <taxon>Lactobacillales</taxon>
        <taxon>Streptococcaceae</taxon>
        <taxon>Lactococcus</taxon>
    </lineage>
</organism>
<dbReference type="InterPro" id="IPR006194">
    <property type="entry name" value="Gly-tRNA-synth_heterodimer"/>
</dbReference>
<comment type="subunit">
    <text evidence="8">Tetramer of two alpha and two beta subunits.</text>
</comment>
<keyword evidence="8" id="KW-0963">Cytoplasm</keyword>
<keyword evidence="5 8" id="KW-0648">Protein biosynthesis</keyword>
<dbReference type="EMBL" id="JBCLSQ010000025">
    <property type="protein sequence ID" value="MEY8538639.1"/>
    <property type="molecule type" value="Genomic_DNA"/>
</dbReference>
<comment type="similarity">
    <text evidence="1 8">Belongs to the class-II aminoacyl-tRNA synthetase family.</text>
</comment>